<protein>
    <submittedName>
        <fullName evidence="1">Uncharacterized protein</fullName>
    </submittedName>
</protein>
<dbReference type="EMBL" id="JH651012">
    <property type="protein sequence ID" value="EXA31565.1"/>
    <property type="molecule type" value="Genomic_DNA"/>
</dbReference>
<gene>
    <name evidence="1" type="ORF">FOVG_17186</name>
</gene>
<reference evidence="1" key="2">
    <citation type="submission" date="2012-05" db="EMBL/GenBank/DDBJ databases">
        <title>Annotation of the Genome Sequence of Fusarium oxysporum HDV247.</title>
        <authorList>
            <consortium name="The Broad Institute Genomics Platform"/>
            <person name="Ma L.-J."/>
            <person name="Corby-Kistler H."/>
            <person name="Broz K."/>
            <person name="Gale L.R."/>
            <person name="Jonkers W."/>
            <person name="O'Donnell K."/>
            <person name="Ploetz R."/>
            <person name="Steinberg C."/>
            <person name="Schwartz D.C."/>
            <person name="VanEtten H."/>
            <person name="Zhou S."/>
            <person name="Young S.K."/>
            <person name="Zeng Q."/>
            <person name="Gargeya S."/>
            <person name="Fitzgerald M."/>
            <person name="Abouelleil A."/>
            <person name="Alvarado L."/>
            <person name="Chapman S.B."/>
            <person name="Gainer-Dewar J."/>
            <person name="Goldberg J."/>
            <person name="Griggs A."/>
            <person name="Gujja S."/>
            <person name="Hansen M."/>
            <person name="Howarth C."/>
            <person name="Imamovic A."/>
            <person name="Ireland A."/>
            <person name="Larimer J."/>
            <person name="McCowan C."/>
            <person name="Murphy C."/>
            <person name="Pearson M."/>
            <person name="Poon T.W."/>
            <person name="Priest M."/>
            <person name="Roberts A."/>
            <person name="Saif S."/>
            <person name="Shea T."/>
            <person name="Sykes S."/>
            <person name="Wortman J."/>
            <person name="Nusbaum C."/>
            <person name="Birren B."/>
        </authorList>
    </citation>
    <scope>NUCLEOTIDE SEQUENCE</scope>
    <source>
        <strain evidence="1">HDV247</strain>
    </source>
</reference>
<accession>W9NUX8</accession>
<reference evidence="1" key="1">
    <citation type="submission" date="2011-10" db="EMBL/GenBank/DDBJ databases">
        <title>The Genome Sequence of Fusarium oxysporum HDV247.</title>
        <authorList>
            <consortium name="The Broad Institute Genome Sequencing Platform"/>
            <person name="Ma L.-J."/>
            <person name="Gale L.R."/>
            <person name="Schwartz D.C."/>
            <person name="Zhou S."/>
            <person name="Corby-Kistler H."/>
            <person name="Young S.K."/>
            <person name="Zeng Q."/>
            <person name="Gargeya S."/>
            <person name="Fitzgerald M."/>
            <person name="Haas B."/>
            <person name="Abouelleil A."/>
            <person name="Alvarado L."/>
            <person name="Arachchi H.M."/>
            <person name="Berlin A."/>
            <person name="Brown A."/>
            <person name="Chapman S.B."/>
            <person name="Chen Z."/>
            <person name="Dunbar C."/>
            <person name="Freedman E."/>
            <person name="Gearin G."/>
            <person name="Goldberg J."/>
            <person name="Griggs A."/>
            <person name="Gujja S."/>
            <person name="Heiman D."/>
            <person name="Howarth C."/>
            <person name="Larson L."/>
            <person name="Lui A."/>
            <person name="MacDonald P.J.P."/>
            <person name="Montmayeur A."/>
            <person name="Murphy C."/>
            <person name="Neiman D."/>
            <person name="Pearson M."/>
            <person name="Priest M."/>
            <person name="Roberts A."/>
            <person name="Saif S."/>
            <person name="Shea T."/>
            <person name="Shenoy N."/>
            <person name="Sisk P."/>
            <person name="Stolte C."/>
            <person name="Sykes S."/>
            <person name="Wortman J."/>
            <person name="Nusbaum C."/>
            <person name="Birren B."/>
        </authorList>
    </citation>
    <scope>NUCLEOTIDE SEQUENCE [LARGE SCALE GENOMIC DNA]</scope>
    <source>
        <strain evidence="1">HDV247</strain>
    </source>
</reference>
<dbReference type="HOGENOM" id="CLU_3299404_0_0_1"/>
<name>W9NUX8_FUSOX</name>
<dbReference type="Proteomes" id="UP000030751">
    <property type="component" value="Unassembled WGS sequence"/>
</dbReference>
<organism evidence="1">
    <name type="scientific">Fusarium oxysporum f. sp. pisi HDV247</name>
    <dbReference type="NCBI Taxonomy" id="1080344"/>
    <lineage>
        <taxon>Eukaryota</taxon>
        <taxon>Fungi</taxon>
        <taxon>Dikarya</taxon>
        <taxon>Ascomycota</taxon>
        <taxon>Pezizomycotina</taxon>
        <taxon>Sordariomycetes</taxon>
        <taxon>Hypocreomycetidae</taxon>
        <taxon>Hypocreales</taxon>
        <taxon>Nectriaceae</taxon>
        <taxon>Fusarium</taxon>
        <taxon>Fusarium oxysporum species complex</taxon>
    </lineage>
</organism>
<evidence type="ECO:0000313" key="1">
    <source>
        <dbReference type="EMBL" id="EXA31565.1"/>
    </source>
</evidence>
<sequence>MVSWYMVYALVRWIWITSNSLERGYCRIISLSYQLRRSST</sequence>
<proteinExistence type="predicted"/>
<dbReference type="AlphaFoldDB" id="W9NUX8"/>